<evidence type="ECO:0000313" key="1">
    <source>
        <dbReference type="EMBL" id="OCH97767.1"/>
    </source>
</evidence>
<dbReference type="Proteomes" id="UP000093336">
    <property type="component" value="Unassembled WGS sequence"/>
</dbReference>
<keyword evidence="2" id="KW-1185">Reference proteome</keyword>
<dbReference type="RefSeq" id="WP_065620915.1">
    <property type="nucleotide sequence ID" value="NZ_LYOZ01000026.1"/>
</dbReference>
<organism evidence="1 2">
    <name type="scientific">Legionella jamestowniensis</name>
    <dbReference type="NCBI Taxonomy" id="455"/>
    <lineage>
        <taxon>Bacteria</taxon>
        <taxon>Pseudomonadati</taxon>
        <taxon>Pseudomonadota</taxon>
        <taxon>Gammaproteobacteria</taxon>
        <taxon>Legionellales</taxon>
        <taxon>Legionellaceae</taxon>
        <taxon>Legionella</taxon>
    </lineage>
</organism>
<protein>
    <recommendedName>
        <fullName evidence="3">Dot/Icm T4SS effector</fullName>
    </recommendedName>
</protein>
<dbReference type="EMBL" id="LYOZ01000026">
    <property type="protein sequence ID" value="OCH97767.1"/>
    <property type="molecule type" value="Genomic_DNA"/>
</dbReference>
<proteinExistence type="predicted"/>
<comment type="caution">
    <text evidence="1">The sequence shown here is derived from an EMBL/GenBank/DDBJ whole genome shotgun (WGS) entry which is preliminary data.</text>
</comment>
<accession>A0ABX2XTK6</accession>
<evidence type="ECO:0000313" key="2">
    <source>
        <dbReference type="Proteomes" id="UP000093336"/>
    </source>
</evidence>
<name>A0ABX2XTK6_9GAMM</name>
<gene>
    <name evidence="1" type="ORF">A8135_02720</name>
</gene>
<reference evidence="1 2" key="1">
    <citation type="submission" date="2016-05" db="EMBL/GenBank/DDBJ databases">
        <authorList>
            <person name="Prochazka B."/>
            <person name="Indra A."/>
            <person name="Hasenberger P."/>
            <person name="Blaschitz M."/>
            <person name="Wagner L."/>
            <person name="Wewalka G."/>
            <person name="Sorschag S."/>
            <person name="Schmid D."/>
            <person name="Ruppitsch W."/>
        </authorList>
    </citation>
    <scope>NUCLEOTIDE SEQUENCE [LARGE SCALE GENOMIC DNA]</scope>
    <source>
        <strain evidence="1 2">974010_12</strain>
    </source>
</reference>
<evidence type="ECO:0008006" key="3">
    <source>
        <dbReference type="Google" id="ProtNLM"/>
    </source>
</evidence>
<sequence>MPFRIPPMSELLKAANQLEITYAEIRKEKDSNRFLGSIRPATYNSDRINDMQFIKTLAQHISDNKANYSNVDASFKGQDYALVVAPFLKEALSGALLLDLLKITRSYKGDETSVKKNSALGNVILDLFKIDGLSEVPLDKQKKCLEALKTYIQIYDAHAKANNENPIQWHGQRANTELRKIIEREIKTIIELEAQNNPQNIAVPY</sequence>